<dbReference type="PRINTS" id="PR00344">
    <property type="entry name" value="BCTRLSENSOR"/>
</dbReference>
<dbReference type="SMART" id="SM00448">
    <property type="entry name" value="REC"/>
    <property type="match status" value="1"/>
</dbReference>
<dbReference type="InterPro" id="IPR011006">
    <property type="entry name" value="CheY-like_superfamily"/>
</dbReference>
<dbReference type="Gene3D" id="3.40.50.2300">
    <property type="match status" value="1"/>
</dbReference>
<feature type="domain" description="Response regulatory" evidence="14">
    <location>
        <begin position="1148"/>
        <end position="1263"/>
    </location>
</feature>
<evidence type="ECO:0000259" key="14">
    <source>
        <dbReference type="PROSITE" id="PS50110"/>
    </source>
</evidence>
<keyword evidence="10" id="KW-0804">Transcription</keyword>
<keyword evidence="5" id="KW-0547">Nucleotide-binding</keyword>
<dbReference type="EC" id="2.7.13.3" evidence="2"/>
<dbReference type="FunFam" id="2.60.40.10:FF:000791">
    <property type="entry name" value="Two-component system sensor histidine kinase/response regulator"/>
    <property type="match status" value="1"/>
</dbReference>
<dbReference type="InterPro" id="IPR003661">
    <property type="entry name" value="HisK_dim/P_dom"/>
</dbReference>
<evidence type="ECO:0000256" key="7">
    <source>
        <dbReference type="ARBA" id="ARBA00022840"/>
    </source>
</evidence>
<reference evidence="16" key="1">
    <citation type="submission" date="2019-08" db="EMBL/GenBank/DDBJ databases">
        <title>Seonamhaeicola sediminis sp. nov., isolated from marine sediment.</title>
        <authorList>
            <person name="Cao W.R."/>
        </authorList>
    </citation>
    <scope>NUCLEOTIDE SEQUENCE [LARGE SCALE GENOMIC DNA]</scope>
    <source>
        <strain evidence="16">Gy8</strain>
    </source>
</reference>
<dbReference type="GO" id="GO:0043565">
    <property type="term" value="F:sequence-specific DNA binding"/>
    <property type="evidence" value="ECO:0007669"/>
    <property type="project" value="InterPro"/>
</dbReference>
<dbReference type="PANTHER" id="PTHR43547:SF2">
    <property type="entry name" value="HYBRID SIGNAL TRANSDUCTION HISTIDINE KINASE C"/>
    <property type="match status" value="1"/>
</dbReference>
<dbReference type="InterPro" id="IPR011110">
    <property type="entry name" value="Reg_prop"/>
</dbReference>
<dbReference type="InterPro" id="IPR036890">
    <property type="entry name" value="HATPase_C_sf"/>
</dbReference>
<dbReference type="SMART" id="SM00387">
    <property type="entry name" value="HATPase_c"/>
    <property type="match status" value="1"/>
</dbReference>
<dbReference type="GO" id="GO:0005524">
    <property type="term" value="F:ATP binding"/>
    <property type="evidence" value="ECO:0007669"/>
    <property type="project" value="UniProtKB-KW"/>
</dbReference>
<dbReference type="InterPro" id="IPR013783">
    <property type="entry name" value="Ig-like_fold"/>
</dbReference>
<accession>A0A5C7B0A8</accession>
<keyword evidence="4" id="KW-0808">Transferase</keyword>
<dbReference type="FunFam" id="1.10.287.130:FF:000045">
    <property type="entry name" value="Two-component system sensor histidine kinase/response regulator"/>
    <property type="match status" value="1"/>
</dbReference>
<dbReference type="Gene3D" id="1.10.287.130">
    <property type="match status" value="1"/>
</dbReference>
<dbReference type="GO" id="GO:0003700">
    <property type="term" value="F:DNA-binding transcription factor activity"/>
    <property type="evidence" value="ECO:0007669"/>
    <property type="project" value="InterPro"/>
</dbReference>
<dbReference type="SUPFAM" id="SSF47384">
    <property type="entry name" value="Homodimeric domain of signal transducing histidine kinase"/>
    <property type="match status" value="1"/>
</dbReference>
<evidence type="ECO:0000256" key="1">
    <source>
        <dbReference type="ARBA" id="ARBA00000085"/>
    </source>
</evidence>
<dbReference type="SMART" id="SM00388">
    <property type="entry name" value="HisKA"/>
    <property type="match status" value="1"/>
</dbReference>
<evidence type="ECO:0000256" key="3">
    <source>
        <dbReference type="ARBA" id="ARBA00022553"/>
    </source>
</evidence>
<dbReference type="SUPFAM" id="SSF55874">
    <property type="entry name" value="ATPase domain of HSP90 chaperone/DNA topoisomerase II/histidine kinase"/>
    <property type="match status" value="1"/>
</dbReference>
<evidence type="ECO:0000256" key="11">
    <source>
        <dbReference type="PROSITE-ProRule" id="PRU00169"/>
    </source>
</evidence>
<dbReference type="InterPro" id="IPR018060">
    <property type="entry name" value="HTH_AraC"/>
</dbReference>
<keyword evidence="9" id="KW-0805">Transcription regulation</keyword>
<evidence type="ECO:0000256" key="5">
    <source>
        <dbReference type="ARBA" id="ARBA00022741"/>
    </source>
</evidence>
<dbReference type="PROSITE" id="PS50110">
    <property type="entry name" value="RESPONSE_REGULATORY"/>
    <property type="match status" value="1"/>
</dbReference>
<name>A0A5C7B0A8_9FLAO</name>
<dbReference type="SUPFAM" id="SSF52172">
    <property type="entry name" value="CheY-like"/>
    <property type="match status" value="1"/>
</dbReference>
<gene>
    <name evidence="15" type="ORF">FUA26_02220</name>
</gene>
<dbReference type="SUPFAM" id="SSF46689">
    <property type="entry name" value="Homeodomain-like"/>
    <property type="match status" value="1"/>
</dbReference>
<dbReference type="InterPro" id="IPR003594">
    <property type="entry name" value="HATPase_dom"/>
</dbReference>
<dbReference type="Gene3D" id="1.10.10.60">
    <property type="entry name" value="Homeodomain-like"/>
    <property type="match status" value="1"/>
</dbReference>
<dbReference type="RefSeq" id="WP_147130991.1">
    <property type="nucleotide sequence ID" value="NZ_VOSC01000007.1"/>
</dbReference>
<feature type="domain" description="HTH araC/xylS-type" evidence="12">
    <location>
        <begin position="1295"/>
        <end position="1394"/>
    </location>
</feature>
<proteinExistence type="predicted"/>
<dbReference type="Pfam" id="PF12833">
    <property type="entry name" value="HTH_18"/>
    <property type="match status" value="1"/>
</dbReference>
<dbReference type="EMBL" id="VOSC01000007">
    <property type="protein sequence ID" value="TXE13914.1"/>
    <property type="molecule type" value="Genomic_DNA"/>
</dbReference>
<organism evidence="15 16">
    <name type="scientific">Seonamhaeicola algicola</name>
    <dbReference type="NCBI Taxonomy" id="1719036"/>
    <lineage>
        <taxon>Bacteria</taxon>
        <taxon>Pseudomonadati</taxon>
        <taxon>Bacteroidota</taxon>
        <taxon>Flavobacteriia</taxon>
        <taxon>Flavobacteriales</taxon>
        <taxon>Flavobacteriaceae</taxon>
    </lineage>
</organism>
<dbReference type="PROSITE" id="PS50109">
    <property type="entry name" value="HIS_KIN"/>
    <property type="match status" value="1"/>
</dbReference>
<evidence type="ECO:0000313" key="15">
    <source>
        <dbReference type="EMBL" id="TXE13914.1"/>
    </source>
</evidence>
<keyword evidence="8" id="KW-0902">Two-component regulatory system</keyword>
<feature type="domain" description="Histidine kinase" evidence="13">
    <location>
        <begin position="868"/>
        <end position="1097"/>
    </location>
</feature>
<dbReference type="InterPro" id="IPR001789">
    <property type="entry name" value="Sig_transdc_resp-reg_receiver"/>
</dbReference>
<evidence type="ECO:0000256" key="6">
    <source>
        <dbReference type="ARBA" id="ARBA00022777"/>
    </source>
</evidence>
<keyword evidence="6" id="KW-0418">Kinase</keyword>
<dbReference type="Pfam" id="PF00072">
    <property type="entry name" value="Response_reg"/>
    <property type="match status" value="1"/>
</dbReference>
<dbReference type="SMART" id="SM00342">
    <property type="entry name" value="HTH_ARAC"/>
    <property type="match status" value="1"/>
</dbReference>
<evidence type="ECO:0000256" key="2">
    <source>
        <dbReference type="ARBA" id="ARBA00012438"/>
    </source>
</evidence>
<dbReference type="FunFam" id="3.30.565.10:FF:000037">
    <property type="entry name" value="Hybrid sensor histidine kinase/response regulator"/>
    <property type="match status" value="1"/>
</dbReference>
<evidence type="ECO:0000256" key="10">
    <source>
        <dbReference type="ARBA" id="ARBA00023163"/>
    </source>
</evidence>
<evidence type="ECO:0000256" key="4">
    <source>
        <dbReference type="ARBA" id="ARBA00022679"/>
    </source>
</evidence>
<dbReference type="Pfam" id="PF07494">
    <property type="entry name" value="Reg_prop"/>
    <property type="match status" value="7"/>
</dbReference>
<dbReference type="Pfam" id="PF00512">
    <property type="entry name" value="HisKA"/>
    <property type="match status" value="1"/>
</dbReference>
<dbReference type="InterPro" id="IPR004358">
    <property type="entry name" value="Sig_transdc_His_kin-like_C"/>
</dbReference>
<evidence type="ECO:0000259" key="12">
    <source>
        <dbReference type="PROSITE" id="PS01124"/>
    </source>
</evidence>
<dbReference type="CDD" id="cd00075">
    <property type="entry name" value="HATPase"/>
    <property type="match status" value="1"/>
</dbReference>
<comment type="caution">
    <text evidence="15">The sequence shown here is derived from an EMBL/GenBank/DDBJ whole genome shotgun (WGS) entry which is preliminary data.</text>
</comment>
<dbReference type="InterPro" id="IPR011047">
    <property type="entry name" value="Quinoprotein_ADH-like_sf"/>
</dbReference>
<keyword evidence="7" id="KW-0067">ATP-binding</keyword>
<dbReference type="PROSITE" id="PS01124">
    <property type="entry name" value="HTH_ARAC_FAMILY_2"/>
    <property type="match status" value="1"/>
</dbReference>
<dbReference type="PANTHER" id="PTHR43547">
    <property type="entry name" value="TWO-COMPONENT HISTIDINE KINASE"/>
    <property type="match status" value="1"/>
</dbReference>
<dbReference type="Gene3D" id="2.60.40.10">
    <property type="entry name" value="Immunoglobulins"/>
    <property type="match status" value="1"/>
</dbReference>
<evidence type="ECO:0000256" key="9">
    <source>
        <dbReference type="ARBA" id="ARBA00023015"/>
    </source>
</evidence>
<dbReference type="SUPFAM" id="SSF63829">
    <property type="entry name" value="Calcium-dependent phosphotriesterase"/>
    <property type="match status" value="1"/>
</dbReference>
<evidence type="ECO:0000256" key="8">
    <source>
        <dbReference type="ARBA" id="ARBA00023012"/>
    </source>
</evidence>
<comment type="catalytic activity">
    <reaction evidence="1">
        <text>ATP + protein L-histidine = ADP + protein N-phospho-L-histidine.</text>
        <dbReference type="EC" id="2.7.13.3"/>
    </reaction>
</comment>
<keyword evidence="16" id="KW-1185">Reference proteome</keyword>
<dbReference type="CDD" id="cd00146">
    <property type="entry name" value="PKD"/>
    <property type="match status" value="1"/>
</dbReference>
<sequence>MTLNKRFITTFINSVVFTITLITNAQSNIKFERITTSEGLSQSDINCIYQDNDGFMWFGTFDGLNKYDGYKFDYYVPNPNNNNSISSNIVFTISGDTKGNLWIGTTGGGLNKLNKKTETFTRNYHIESDSTTIDSDIIRVVFVDNKDRVWVATDKGVNLLINETPEGKMIFKRLELPFNKIIKTIYQDKTGTIWFSATEKLFELVETNDGAFKFKKLNYRPDVPNTTISYLGEDKKGNLLIGTSKGLFVKSLKHKKRKARHILKNPVKSLVIDNDNHYWVGTNNGVLQYELNDKGRQLVKENRFTYDPVNPNSLSKNLVNILYKDKTGIIWIGTNGGGVNKVNPKKKQFLHVKKTSSPNSLSYDKIRALFEDSLGNIWIGTEGGGLNLLPKSEIGTYTNFKKFEKVLRGFALQEVEINNRKKLLIGDGNKRGLYMLDIEDAINKPNTKVELLLETTNSVFSILKDADNTIWVGTYNGGVYRMVKNDKGTYNVSEFTNNPENKYSISNNIIRYIYQDSKGNIWFATGDGLSKLEYNELLEEDPMFDVYKTNKQDANSISHNYIMPIYEHSSGDIYIGTFGGGLNRYMPPRNGSPEKFIRYYQKDGLANNVVKSILEDHLGHIWVSTNKGLSKFNPENQTFKNYDVNDGLQDNEFQELAGLKLSSGALMFGGINGFNVFTPSQINDNVLPSETIISNFSIFNEIVKVGKIYNKTVVLDSAIAYKKHLNLAYDQNSFTIEFTGLHYEAPLKNKFTYKLEGYDKNWVTSTSNNRFANYTNISPGNYTFKVKSSNSDGVWDATPSTLSLYIAPPFWKTNFAYFIYTLFTIGLLLAFRKYTIIGTTRKHQLELDQLEKEQKEELQKIKLEFFTNISHEFRTPLTLIKGPLDYLLTSNTTKDNEVVQEQAQIMLKNTNYLLRLVNQLLDFRKINQGKMRLVIRNTEIINFIKDIGEPFQFIAHKQDIDFNIKSPHKSIKAWFDHDALEKITKNLLSNAFKFTPAGGEVTINILKETETQQNDTTDFVVIEVKNTGIGISKDDIENIFERFYTKKNKKRNNDFQNGAGIGLAFTKNLINFHQGTIKVESEPNETTTFIVKLPQRKTAYEKIPEISIKEKNESDFLVRSSEQESFAIQLNDEITDSQISSSRSKLPVLLVVDDNKDIRNFIKRALGESYKVLEASNGAEGLEIANKSIPNIILTDVIMPVMDGIELCNVLKSQNETSHIPVIMLTAKSSNESEIEGLKIGADGYMKKPFDINILKLKLSNILKYREGLKKKFNREITLQPEEVTVTSLDEKFLKKAIEIVEKHMMNTDFNVELLVKEMGLSRSNLYVKFKELTGLSSSAFIRNIRLKRAVQLLEQSNFSVKEIMYMTGFNTSSYFSQCFKKQFGMLPREYVKKIKAEKAKASQ</sequence>
<dbReference type="FunFam" id="1.10.10.60:FF:000284">
    <property type="entry name" value="Two-component system sensor histidine kinase/response regulator"/>
    <property type="match status" value="1"/>
</dbReference>
<dbReference type="GO" id="GO:0000155">
    <property type="term" value="F:phosphorelay sensor kinase activity"/>
    <property type="evidence" value="ECO:0007669"/>
    <property type="project" value="InterPro"/>
</dbReference>
<dbReference type="InterPro" id="IPR015943">
    <property type="entry name" value="WD40/YVTN_repeat-like_dom_sf"/>
</dbReference>
<dbReference type="InterPro" id="IPR005467">
    <property type="entry name" value="His_kinase_dom"/>
</dbReference>
<dbReference type="Pfam" id="PF07495">
    <property type="entry name" value="Y_Y_Y"/>
    <property type="match status" value="1"/>
</dbReference>
<dbReference type="Gene3D" id="3.30.565.10">
    <property type="entry name" value="Histidine kinase-like ATPase, C-terminal domain"/>
    <property type="match status" value="1"/>
</dbReference>
<dbReference type="CDD" id="cd17574">
    <property type="entry name" value="REC_OmpR"/>
    <property type="match status" value="1"/>
</dbReference>
<dbReference type="OrthoDB" id="1522078at2"/>
<dbReference type="Pfam" id="PF02518">
    <property type="entry name" value="HATPase_c"/>
    <property type="match status" value="1"/>
</dbReference>
<dbReference type="SUPFAM" id="SSF50998">
    <property type="entry name" value="Quinoprotein alcohol dehydrogenase-like"/>
    <property type="match status" value="1"/>
</dbReference>
<dbReference type="InterPro" id="IPR036097">
    <property type="entry name" value="HisK_dim/P_sf"/>
</dbReference>
<dbReference type="Gene3D" id="2.130.10.10">
    <property type="entry name" value="YVTN repeat-like/Quinoprotein amine dehydrogenase"/>
    <property type="match status" value="2"/>
</dbReference>
<evidence type="ECO:0000313" key="16">
    <source>
        <dbReference type="Proteomes" id="UP000321790"/>
    </source>
</evidence>
<dbReference type="Proteomes" id="UP000321790">
    <property type="component" value="Unassembled WGS sequence"/>
</dbReference>
<dbReference type="InterPro" id="IPR011123">
    <property type="entry name" value="Y_Y_Y"/>
</dbReference>
<protein>
    <recommendedName>
        <fullName evidence="2">histidine kinase</fullName>
        <ecNumber evidence="2">2.7.13.3</ecNumber>
    </recommendedName>
</protein>
<dbReference type="CDD" id="cd00082">
    <property type="entry name" value="HisKA"/>
    <property type="match status" value="1"/>
</dbReference>
<feature type="modified residue" description="4-aspartylphosphate" evidence="11">
    <location>
        <position position="1196"/>
    </location>
</feature>
<evidence type="ECO:0000259" key="13">
    <source>
        <dbReference type="PROSITE" id="PS50109"/>
    </source>
</evidence>
<keyword evidence="3 11" id="KW-0597">Phosphoprotein</keyword>
<dbReference type="InterPro" id="IPR009057">
    <property type="entry name" value="Homeodomain-like_sf"/>
</dbReference>